<protein>
    <submittedName>
        <fullName evidence="1">Cytosolic sulfotransferase 15</fullName>
    </submittedName>
</protein>
<reference evidence="1 2" key="1">
    <citation type="journal article" date="2022" name="Plant J.">
        <title>Chromosome-level genome of Camellia lanceoleosa provides a valuable resource for understanding genome evolution and self-incompatibility.</title>
        <authorList>
            <person name="Gong W."/>
            <person name="Xiao S."/>
            <person name="Wang L."/>
            <person name="Liao Z."/>
            <person name="Chang Y."/>
            <person name="Mo W."/>
            <person name="Hu G."/>
            <person name="Li W."/>
            <person name="Zhao G."/>
            <person name="Zhu H."/>
            <person name="Hu X."/>
            <person name="Ji K."/>
            <person name="Xiang X."/>
            <person name="Song Q."/>
            <person name="Yuan D."/>
            <person name="Jin S."/>
            <person name="Zhang L."/>
        </authorList>
    </citation>
    <scope>NUCLEOTIDE SEQUENCE [LARGE SCALE GENOMIC DNA]</scope>
    <source>
        <strain evidence="1">SQ_2022a</strain>
    </source>
</reference>
<evidence type="ECO:0000313" key="1">
    <source>
        <dbReference type="EMBL" id="KAI8007728.1"/>
    </source>
</evidence>
<gene>
    <name evidence="1" type="ORF">LOK49_LG07G01571</name>
</gene>
<keyword evidence="2" id="KW-1185">Reference proteome</keyword>
<organism evidence="1 2">
    <name type="scientific">Camellia lanceoleosa</name>
    <dbReference type="NCBI Taxonomy" id="1840588"/>
    <lineage>
        <taxon>Eukaryota</taxon>
        <taxon>Viridiplantae</taxon>
        <taxon>Streptophyta</taxon>
        <taxon>Embryophyta</taxon>
        <taxon>Tracheophyta</taxon>
        <taxon>Spermatophyta</taxon>
        <taxon>Magnoliopsida</taxon>
        <taxon>eudicotyledons</taxon>
        <taxon>Gunneridae</taxon>
        <taxon>Pentapetalae</taxon>
        <taxon>asterids</taxon>
        <taxon>Ericales</taxon>
        <taxon>Theaceae</taxon>
        <taxon>Camellia</taxon>
    </lineage>
</organism>
<accession>A0ACC0H2N2</accession>
<dbReference type="EMBL" id="CM045764">
    <property type="protein sequence ID" value="KAI8007728.1"/>
    <property type="molecule type" value="Genomic_DNA"/>
</dbReference>
<sequence>MEEVLKTLPMEKFPEGIDICFYNRHLYRSIFIYSIIKFQQHFKAQDTDLILATFPKSGTTWLKVLAFTIANCNNYPVNESPLLITNPHSLIYFLEFDIYGKNSILKLEDLPSPRVFATHMSHSALPTSIKDSNCRVVYLCQNPLDVFISYRHFVAKLSNTPFDPSLIDESLTCSVMVCPHMGHSGIIC</sequence>
<evidence type="ECO:0000313" key="2">
    <source>
        <dbReference type="Proteomes" id="UP001060215"/>
    </source>
</evidence>
<comment type="caution">
    <text evidence="1">The sequence shown here is derived from an EMBL/GenBank/DDBJ whole genome shotgun (WGS) entry which is preliminary data.</text>
</comment>
<name>A0ACC0H2N2_9ERIC</name>
<proteinExistence type="predicted"/>
<dbReference type="Proteomes" id="UP001060215">
    <property type="component" value="Chromosome 7"/>
</dbReference>